<comment type="caution">
    <text evidence="1">The sequence shown here is derived from an EMBL/GenBank/DDBJ whole genome shotgun (WGS) entry which is preliminary data.</text>
</comment>
<gene>
    <name evidence="1" type="ORF">A2771_00115</name>
</gene>
<name>A0A1F7XZZ7_9BACT</name>
<dbReference type="Proteomes" id="UP000176741">
    <property type="component" value="Unassembled WGS sequence"/>
</dbReference>
<reference evidence="1 2" key="1">
    <citation type="journal article" date="2016" name="Nat. Commun.">
        <title>Thousands of microbial genomes shed light on interconnected biogeochemical processes in an aquifer system.</title>
        <authorList>
            <person name="Anantharaman K."/>
            <person name="Brown C.T."/>
            <person name="Hug L.A."/>
            <person name="Sharon I."/>
            <person name="Castelle C.J."/>
            <person name="Probst A.J."/>
            <person name="Thomas B.C."/>
            <person name="Singh A."/>
            <person name="Wilkins M.J."/>
            <person name="Karaoz U."/>
            <person name="Brodie E.L."/>
            <person name="Williams K.H."/>
            <person name="Hubbard S.S."/>
            <person name="Banfield J.F."/>
        </authorList>
    </citation>
    <scope>NUCLEOTIDE SEQUENCE [LARGE SCALE GENOMIC DNA]</scope>
</reference>
<proteinExistence type="predicted"/>
<sequence length="90" mass="9665">MSENIIRHAKKSIRKSLTLIYKGIIRGMAERYRGEKAINISRAIDAGTIVGALILGGLNPALAVLAIEASVVTLAGAEIIDPALKRRKRS</sequence>
<dbReference type="EMBL" id="MGGD01000029">
    <property type="protein sequence ID" value="OGM20637.1"/>
    <property type="molecule type" value="Genomic_DNA"/>
</dbReference>
<evidence type="ECO:0000313" key="1">
    <source>
        <dbReference type="EMBL" id="OGM20637.1"/>
    </source>
</evidence>
<accession>A0A1F7XZZ7</accession>
<dbReference type="AlphaFoldDB" id="A0A1F7XZZ7"/>
<organism evidence="1 2">
    <name type="scientific">Candidatus Woesebacteria bacterium RIFCSPHIGHO2_01_FULL_38_26b</name>
    <dbReference type="NCBI Taxonomy" id="1802491"/>
    <lineage>
        <taxon>Bacteria</taxon>
        <taxon>Candidatus Woeseibacteriota</taxon>
    </lineage>
</organism>
<evidence type="ECO:0000313" key="2">
    <source>
        <dbReference type="Proteomes" id="UP000176741"/>
    </source>
</evidence>
<protein>
    <submittedName>
        <fullName evidence="1">Uncharacterized protein</fullName>
    </submittedName>
</protein>